<sequence length="97" mass="11343">MSEPLFYDNSFVFFDGRVILRNFISNGVRVTLGFMAKGEYRWLAEEAEHFIIDEGEAIFSYDNFEFVASPSSEIIIPKGMTFNVNVRSHLDYWCYYA</sequence>
<dbReference type="RefSeq" id="WP_047962348.1">
    <property type="nucleotide sequence ID" value="NZ_CAWMBG010000029.1"/>
</dbReference>
<evidence type="ECO:0000256" key="1">
    <source>
        <dbReference type="ARBA" id="ARBA00022676"/>
    </source>
</evidence>
<comment type="caution">
    <text evidence="3">The sequence shown here is derived from an EMBL/GenBank/DDBJ whole genome shotgun (WGS) entry which is preliminary data.</text>
</comment>
<dbReference type="InterPro" id="IPR014710">
    <property type="entry name" value="RmlC-like_jellyroll"/>
</dbReference>
<dbReference type="InterPro" id="IPR009664">
    <property type="entry name" value="Ppnp"/>
</dbReference>
<dbReference type="Gene3D" id="2.60.120.10">
    <property type="entry name" value="Jelly Rolls"/>
    <property type="match status" value="1"/>
</dbReference>
<protein>
    <submittedName>
        <fullName evidence="3">Uncharacterized protein</fullName>
    </submittedName>
</protein>
<keyword evidence="4" id="KW-1185">Reference proteome</keyword>
<evidence type="ECO:0000256" key="2">
    <source>
        <dbReference type="ARBA" id="ARBA00022679"/>
    </source>
</evidence>
<name>A0A0J5FVC8_9GAMM</name>
<accession>A0A0J5FVC8</accession>
<dbReference type="PATRIC" id="fig|880157.4.peg.1120"/>
<keyword evidence="1" id="KW-0328">Glycosyltransferase</keyword>
<reference evidence="3 4" key="1">
    <citation type="submission" date="2015-06" db="EMBL/GenBank/DDBJ databases">
        <title>Draft Whole-Genome Sequence of the Entomopathogenic Bacterium Xenorhabdus khoisanae.</title>
        <authorList>
            <person name="Naidoo S."/>
            <person name="Featherston J."/>
            <person name="Gray V.M."/>
        </authorList>
    </citation>
    <scope>NUCLEOTIDE SEQUENCE [LARGE SCALE GENOMIC DNA]</scope>
    <source>
        <strain evidence="3 4">MCB</strain>
    </source>
</reference>
<evidence type="ECO:0000313" key="4">
    <source>
        <dbReference type="Proteomes" id="UP000036277"/>
    </source>
</evidence>
<keyword evidence="2" id="KW-0808">Transferase</keyword>
<dbReference type="AlphaFoldDB" id="A0A0J5FVC8"/>
<dbReference type="GO" id="GO:0016757">
    <property type="term" value="F:glycosyltransferase activity"/>
    <property type="evidence" value="ECO:0007669"/>
    <property type="project" value="UniProtKB-KW"/>
</dbReference>
<organism evidence="3 4">
    <name type="scientific">Xenorhabdus khoisanae</name>
    <dbReference type="NCBI Taxonomy" id="880157"/>
    <lineage>
        <taxon>Bacteria</taxon>
        <taxon>Pseudomonadati</taxon>
        <taxon>Pseudomonadota</taxon>
        <taxon>Gammaproteobacteria</taxon>
        <taxon>Enterobacterales</taxon>
        <taxon>Morganellaceae</taxon>
        <taxon>Xenorhabdus</taxon>
    </lineage>
</organism>
<dbReference type="OrthoDB" id="6446460at2"/>
<dbReference type="InterPro" id="IPR011051">
    <property type="entry name" value="RmlC_Cupin_sf"/>
</dbReference>
<dbReference type="Pfam" id="PF06865">
    <property type="entry name" value="Ppnp"/>
    <property type="match status" value="1"/>
</dbReference>
<evidence type="ECO:0000313" key="3">
    <source>
        <dbReference type="EMBL" id="KMJ46119.1"/>
    </source>
</evidence>
<gene>
    <name evidence="3" type="ORF">AB204_05350</name>
</gene>
<dbReference type="Proteomes" id="UP000036277">
    <property type="component" value="Unassembled WGS sequence"/>
</dbReference>
<proteinExistence type="predicted"/>
<dbReference type="EMBL" id="LFCV01000029">
    <property type="protein sequence ID" value="KMJ46119.1"/>
    <property type="molecule type" value="Genomic_DNA"/>
</dbReference>
<dbReference type="SUPFAM" id="SSF51182">
    <property type="entry name" value="RmlC-like cupins"/>
    <property type="match status" value="1"/>
</dbReference>
<dbReference type="STRING" id="880157.AB204_05350"/>